<proteinExistence type="inferred from homology"/>
<evidence type="ECO:0000256" key="6">
    <source>
        <dbReference type="RuleBase" id="RU361209"/>
    </source>
</evidence>
<reference evidence="9" key="1">
    <citation type="journal article" date="2020" name="Stud. Mycol.">
        <title>101 Dothideomycetes genomes: a test case for predicting lifestyles and emergence of pathogens.</title>
        <authorList>
            <person name="Haridas S."/>
            <person name="Albert R."/>
            <person name="Binder M."/>
            <person name="Bloem J."/>
            <person name="Labutti K."/>
            <person name="Salamov A."/>
            <person name="Andreopoulos B."/>
            <person name="Baker S."/>
            <person name="Barry K."/>
            <person name="Bills G."/>
            <person name="Bluhm B."/>
            <person name="Cannon C."/>
            <person name="Castanera R."/>
            <person name="Culley D."/>
            <person name="Daum C."/>
            <person name="Ezra D."/>
            <person name="Gonzalez J."/>
            <person name="Henrissat B."/>
            <person name="Kuo A."/>
            <person name="Liang C."/>
            <person name="Lipzen A."/>
            <person name="Lutzoni F."/>
            <person name="Magnuson J."/>
            <person name="Mondo S."/>
            <person name="Nolan M."/>
            <person name="Ohm R."/>
            <person name="Pangilinan J."/>
            <person name="Park H.-J."/>
            <person name="Ramirez L."/>
            <person name="Alfaro M."/>
            <person name="Sun H."/>
            <person name="Tritt A."/>
            <person name="Yoshinaga Y."/>
            <person name="Zwiers L.-H."/>
            <person name="Turgeon B."/>
            <person name="Goodwin S."/>
            <person name="Spatafora J."/>
            <person name="Crous P."/>
            <person name="Grigoriev I."/>
        </authorList>
    </citation>
    <scope>NUCLEOTIDE SEQUENCE</scope>
    <source>
        <strain evidence="9">CBS 107.79</strain>
    </source>
</reference>
<sequence length="585" mass="65788">MIMKHGESIWFWVSLIAFRATAEVEPIVVKGNHLFYRDSGTAFFVRGVTYQPYNVNGSDSDVMPDALANETLCQRDIPHLNALNVNVIFVSRIHLERDHSACMNAFADASIYVIVNTGQRGDGFWNQRQLEYKVGILGSLAGFTNLLAITLAQQDQENTYLLRCKDAGEREFIDYMWCHEDTPDALVSWINSNDDVDCWEKGDVALSIEVLRLINAPNILNVLYCTWDRSLPERRLFDFISYLFSDESAKTFSGAWQRRSKIVINVPPRSCEPRTRHNRFQYDHRGPRTERLFGSCFYLGDIEAIIYQRSSLPTYNNLAILSEGDWLGIPNVLPPTPYEPLCSCMMSTLRCSVKPKLTDLLETANSKSFNVTLDEACESDWENQRVGVAVNTTMGRYGAFRRGFETLSKIDVPVLTDYSTCNHTAALSWAANQYWKRYNTCEIPGRMGLDFTEEVTGKLEDMSEDFKFLMEQVGENGEHTLMATLGQTASPTANSNSEGPDRIADTTSNSSPGSGLSTGAKAGIGVGVPAFVAILALSSFLLLKRTRRTDAEFSSKEQLPELVTTDQRNQYRSNDLPEARTLIRP</sequence>
<evidence type="ECO:0000313" key="9">
    <source>
        <dbReference type="EMBL" id="KAF1974247.1"/>
    </source>
</evidence>
<evidence type="ECO:0000256" key="4">
    <source>
        <dbReference type="ARBA" id="ARBA00023157"/>
    </source>
</evidence>
<feature type="chain" id="PRO_5025715972" description="1,3-beta-glucanosyltransferase" evidence="6">
    <location>
        <begin position="23"/>
        <end position="585"/>
    </location>
</feature>
<feature type="compositionally biased region" description="Polar residues" evidence="7">
    <location>
        <begin position="488"/>
        <end position="498"/>
    </location>
</feature>
<keyword evidence="3 6" id="KW-0732">Signal</keyword>
<dbReference type="InterPro" id="IPR017853">
    <property type="entry name" value="GH"/>
</dbReference>
<comment type="function">
    <text evidence="6">Splits internally a 1,3-beta-glucan molecule and transfers the newly generated reducing end (the donor) to the non-reducing end of another 1,3-beta-glucan molecule (the acceptor) forming a 1,3-beta linkage, resulting in the elongation of 1,3-beta-glucan chains in the cell wall.</text>
</comment>
<dbReference type="EC" id="2.4.1.-" evidence="6"/>
<keyword evidence="10" id="KW-1185">Reference proteome</keyword>
<dbReference type="AlphaFoldDB" id="A0A6A5VLE8"/>
<accession>A0A6A5VLE8</accession>
<name>A0A6A5VLE8_9PLEO</name>
<protein>
    <recommendedName>
        <fullName evidence="6">1,3-beta-glucanosyltransferase</fullName>
        <ecNumber evidence="6">2.4.1.-</ecNumber>
    </recommendedName>
</protein>
<feature type="region of interest" description="Disordered" evidence="7">
    <location>
        <begin position="564"/>
        <end position="585"/>
    </location>
</feature>
<organism evidence="9 10">
    <name type="scientific">Bimuria novae-zelandiae CBS 107.79</name>
    <dbReference type="NCBI Taxonomy" id="1447943"/>
    <lineage>
        <taxon>Eukaryota</taxon>
        <taxon>Fungi</taxon>
        <taxon>Dikarya</taxon>
        <taxon>Ascomycota</taxon>
        <taxon>Pezizomycotina</taxon>
        <taxon>Dothideomycetes</taxon>
        <taxon>Pleosporomycetidae</taxon>
        <taxon>Pleosporales</taxon>
        <taxon>Massarineae</taxon>
        <taxon>Didymosphaeriaceae</taxon>
        <taxon>Bimuria</taxon>
    </lineage>
</organism>
<evidence type="ECO:0000256" key="8">
    <source>
        <dbReference type="SAM" id="Phobius"/>
    </source>
</evidence>
<feature type="compositionally biased region" description="Polar residues" evidence="7">
    <location>
        <begin position="505"/>
        <end position="514"/>
    </location>
</feature>
<evidence type="ECO:0000256" key="1">
    <source>
        <dbReference type="ARBA" id="ARBA00004609"/>
    </source>
</evidence>
<gene>
    <name evidence="9" type="ORF">BU23DRAFT_638480</name>
</gene>
<keyword evidence="8" id="KW-1133">Transmembrane helix</keyword>
<dbReference type="InterPro" id="IPR004886">
    <property type="entry name" value="Glucanosyltransferase"/>
</dbReference>
<dbReference type="PANTHER" id="PTHR31468">
    <property type="entry name" value="1,3-BETA-GLUCANOSYLTRANSFERASE GAS1"/>
    <property type="match status" value="1"/>
</dbReference>
<evidence type="ECO:0000256" key="3">
    <source>
        <dbReference type="ARBA" id="ARBA00022729"/>
    </source>
</evidence>
<comment type="similarity">
    <text evidence="2 6">Belongs to the glycosyl hydrolase 72 family.</text>
</comment>
<dbReference type="Gene3D" id="3.20.20.80">
    <property type="entry name" value="Glycosidases"/>
    <property type="match status" value="1"/>
</dbReference>
<dbReference type="OrthoDB" id="3796639at2759"/>
<dbReference type="Gene3D" id="1.20.58.1040">
    <property type="match status" value="1"/>
</dbReference>
<evidence type="ECO:0000256" key="7">
    <source>
        <dbReference type="SAM" id="MobiDB-lite"/>
    </source>
</evidence>
<evidence type="ECO:0000256" key="5">
    <source>
        <dbReference type="ARBA" id="ARBA00023180"/>
    </source>
</evidence>
<keyword evidence="6" id="KW-0808">Transferase</keyword>
<keyword evidence="6" id="KW-0336">GPI-anchor</keyword>
<dbReference type="EMBL" id="ML976676">
    <property type="protein sequence ID" value="KAF1974247.1"/>
    <property type="molecule type" value="Genomic_DNA"/>
</dbReference>
<dbReference type="GO" id="GO:0042124">
    <property type="term" value="F:1,3-beta-glucanosyltransferase activity"/>
    <property type="evidence" value="ECO:0007669"/>
    <property type="project" value="TreeGrafter"/>
</dbReference>
<dbReference type="Proteomes" id="UP000800036">
    <property type="component" value="Unassembled WGS sequence"/>
</dbReference>
<feature type="region of interest" description="Disordered" evidence="7">
    <location>
        <begin position="488"/>
        <end position="514"/>
    </location>
</feature>
<dbReference type="GO" id="GO:0098552">
    <property type="term" value="C:side of membrane"/>
    <property type="evidence" value="ECO:0007669"/>
    <property type="project" value="UniProtKB-KW"/>
</dbReference>
<keyword evidence="6" id="KW-0449">Lipoprotein</keyword>
<keyword evidence="4" id="KW-1015">Disulfide bond</keyword>
<evidence type="ECO:0000313" key="10">
    <source>
        <dbReference type="Proteomes" id="UP000800036"/>
    </source>
</evidence>
<dbReference type="Pfam" id="PF03198">
    <property type="entry name" value="Glyco_hydro_72"/>
    <property type="match status" value="1"/>
</dbReference>
<feature type="compositionally biased region" description="Polar residues" evidence="7">
    <location>
        <begin position="564"/>
        <end position="573"/>
    </location>
</feature>
<feature type="signal peptide" evidence="6">
    <location>
        <begin position="1"/>
        <end position="22"/>
    </location>
</feature>
<dbReference type="PANTHER" id="PTHR31468:SF2">
    <property type="entry name" value="1,3-BETA-GLUCANOSYLTRANSFERASE GAS1"/>
    <property type="match status" value="1"/>
</dbReference>
<dbReference type="GO" id="GO:0071970">
    <property type="term" value="P:fungal-type cell wall (1-&gt;3)-beta-D-glucan biosynthetic process"/>
    <property type="evidence" value="ECO:0007669"/>
    <property type="project" value="TreeGrafter"/>
</dbReference>
<evidence type="ECO:0000256" key="2">
    <source>
        <dbReference type="ARBA" id="ARBA00007528"/>
    </source>
</evidence>
<comment type="subcellular location">
    <subcellularLocation>
        <location evidence="1 6">Cell membrane</location>
        <topology evidence="1 6">Lipid-anchor</topology>
        <topology evidence="1 6">GPI-anchor</topology>
    </subcellularLocation>
</comment>
<dbReference type="SUPFAM" id="SSF51445">
    <property type="entry name" value="(Trans)glycosidases"/>
    <property type="match status" value="1"/>
</dbReference>
<keyword evidence="5" id="KW-0325">Glycoprotein</keyword>
<keyword evidence="6 8" id="KW-0472">Membrane</keyword>
<keyword evidence="8" id="KW-0812">Transmembrane</keyword>
<dbReference type="GO" id="GO:0005886">
    <property type="term" value="C:plasma membrane"/>
    <property type="evidence" value="ECO:0007669"/>
    <property type="project" value="UniProtKB-SubCell"/>
</dbReference>
<dbReference type="GO" id="GO:0031505">
    <property type="term" value="P:fungal-type cell wall organization"/>
    <property type="evidence" value="ECO:0007669"/>
    <property type="project" value="TreeGrafter"/>
</dbReference>
<feature type="transmembrane region" description="Helical" evidence="8">
    <location>
        <begin position="522"/>
        <end position="543"/>
    </location>
</feature>